<reference evidence="1 2" key="1">
    <citation type="submission" date="2019-02" db="EMBL/GenBank/DDBJ databases">
        <title>Deep-cultivation of Planctomycetes and their phenomic and genomic characterization uncovers novel biology.</title>
        <authorList>
            <person name="Wiegand S."/>
            <person name="Jogler M."/>
            <person name="Boedeker C."/>
            <person name="Pinto D."/>
            <person name="Vollmers J."/>
            <person name="Rivas-Marin E."/>
            <person name="Kohn T."/>
            <person name="Peeters S.H."/>
            <person name="Heuer A."/>
            <person name="Rast P."/>
            <person name="Oberbeckmann S."/>
            <person name="Bunk B."/>
            <person name="Jeske O."/>
            <person name="Meyerdierks A."/>
            <person name="Storesund J.E."/>
            <person name="Kallscheuer N."/>
            <person name="Luecker S."/>
            <person name="Lage O.M."/>
            <person name="Pohl T."/>
            <person name="Merkel B.J."/>
            <person name="Hornburger P."/>
            <person name="Mueller R.-W."/>
            <person name="Bruemmer F."/>
            <person name="Labrenz M."/>
            <person name="Spormann A.M."/>
            <person name="Op Den Camp H."/>
            <person name="Overmann J."/>
            <person name="Amann R."/>
            <person name="Jetten M.S.M."/>
            <person name="Mascher T."/>
            <person name="Medema M.H."/>
            <person name="Devos D.P."/>
            <person name="Kaster A.-K."/>
            <person name="Ovreas L."/>
            <person name="Rohde M."/>
            <person name="Galperin M.Y."/>
            <person name="Jogler C."/>
        </authorList>
    </citation>
    <scope>NUCLEOTIDE SEQUENCE [LARGE SCALE GENOMIC DNA]</scope>
    <source>
        <strain evidence="1 2">CA13</strain>
    </source>
</reference>
<name>A0A5C5Z933_9BACT</name>
<protein>
    <submittedName>
        <fullName evidence="1">Uncharacterized protein</fullName>
    </submittedName>
</protein>
<dbReference type="EMBL" id="SJPJ01000001">
    <property type="protein sequence ID" value="TWT83710.1"/>
    <property type="molecule type" value="Genomic_DNA"/>
</dbReference>
<keyword evidence="2" id="KW-1185">Reference proteome</keyword>
<evidence type="ECO:0000313" key="2">
    <source>
        <dbReference type="Proteomes" id="UP000315010"/>
    </source>
</evidence>
<proteinExistence type="predicted"/>
<dbReference type="RefSeq" id="WP_146401044.1">
    <property type="nucleotide sequence ID" value="NZ_SJPJ01000001.1"/>
</dbReference>
<dbReference type="Proteomes" id="UP000315010">
    <property type="component" value="Unassembled WGS sequence"/>
</dbReference>
<dbReference type="AlphaFoldDB" id="A0A5C5Z933"/>
<evidence type="ECO:0000313" key="1">
    <source>
        <dbReference type="EMBL" id="TWT83710.1"/>
    </source>
</evidence>
<gene>
    <name evidence="1" type="ORF">CA13_51770</name>
</gene>
<comment type="caution">
    <text evidence="1">The sequence shown here is derived from an EMBL/GenBank/DDBJ whole genome shotgun (WGS) entry which is preliminary data.</text>
</comment>
<sequence>MKQRIQSQPRSGAAFLLLVILVLLVVVAAVRTMVKAEVSSRRGGTERQRVRMMIAAIDAAKPIFDENVDGSVVELELPVTPSERIIVNVSDDKTKRTAVWFRGDKKLDFVTLDSETRAIQTNETTEEDEE</sequence>
<organism evidence="1 2">
    <name type="scientific">Novipirellula herctigrandis</name>
    <dbReference type="NCBI Taxonomy" id="2527986"/>
    <lineage>
        <taxon>Bacteria</taxon>
        <taxon>Pseudomonadati</taxon>
        <taxon>Planctomycetota</taxon>
        <taxon>Planctomycetia</taxon>
        <taxon>Pirellulales</taxon>
        <taxon>Pirellulaceae</taxon>
        <taxon>Novipirellula</taxon>
    </lineage>
</organism>
<accession>A0A5C5Z933</accession>